<dbReference type="InterPro" id="IPR019088">
    <property type="entry name" value="CHP02186-rel_TM"/>
</dbReference>
<accession>A0A8X8KNJ3</accession>
<evidence type="ECO:0000256" key="2">
    <source>
        <dbReference type="SAM" id="SignalP"/>
    </source>
</evidence>
<dbReference type="AlphaFoldDB" id="A0A8X8KNJ3"/>
<gene>
    <name evidence="3" type="ORF">GEU84_011755</name>
</gene>
<comment type="caution">
    <text evidence="3">The sequence shown here is derived from an EMBL/GenBank/DDBJ whole genome shotgun (WGS) entry which is preliminary data.</text>
</comment>
<dbReference type="EMBL" id="WHUT02000006">
    <property type="protein sequence ID" value="NUB45065.1"/>
    <property type="molecule type" value="Genomic_DNA"/>
</dbReference>
<dbReference type="RefSeq" id="WP_152825598.1">
    <property type="nucleotide sequence ID" value="NZ_WHUT02000006.1"/>
</dbReference>
<keyword evidence="1" id="KW-0812">Transmembrane</keyword>
<dbReference type="Proteomes" id="UP000484076">
    <property type="component" value="Unassembled WGS sequence"/>
</dbReference>
<organism evidence="3 4">
    <name type="scientific">Fertoeibacter niger</name>
    <dbReference type="NCBI Taxonomy" id="2656921"/>
    <lineage>
        <taxon>Bacteria</taxon>
        <taxon>Pseudomonadati</taxon>
        <taxon>Pseudomonadota</taxon>
        <taxon>Alphaproteobacteria</taxon>
        <taxon>Rhodobacterales</taxon>
        <taxon>Paracoccaceae</taxon>
        <taxon>Fertoeibacter</taxon>
    </lineage>
</organism>
<keyword evidence="2" id="KW-0732">Signal</keyword>
<proteinExistence type="predicted"/>
<feature type="transmembrane region" description="Helical" evidence="1">
    <location>
        <begin position="227"/>
        <end position="251"/>
    </location>
</feature>
<evidence type="ECO:0000256" key="1">
    <source>
        <dbReference type="SAM" id="Phobius"/>
    </source>
</evidence>
<sequence>MIRAALALWLLTVPAMAQEERIVAGLSQTSVAITADFSGSEILIYGAVKREAAAPDEPKLEVIVTVEGPSTPLVVRKKERRAGIWVNAEAVNISRAPSFYAIHTTGPLDDILSNTENLRQRITIASAVRAVGISDDAEEAPSFLDALLRIRAAEGRYILNEGQVTLSEDTLFRADVELPANLTEGDYRVRIFLTRGGMVVDALERSIGVQKTGMERLIFTMAQDKPLLYGLLSLLLAVGAGWGASTAFRLVRL</sequence>
<reference evidence="3" key="1">
    <citation type="submission" date="2020-05" db="EMBL/GenBank/DDBJ databases">
        <title>Fertoebacter nigrum gen. nov., sp. nov., a new member of the family Rhodobacteraceae.</title>
        <authorList>
            <person name="Szuroczki S."/>
            <person name="Abbaszade G."/>
            <person name="Buni D."/>
            <person name="Schumann P."/>
            <person name="Toth E."/>
        </authorList>
    </citation>
    <scope>NUCLEOTIDE SEQUENCE</scope>
    <source>
        <strain evidence="3">RG-N-1a</strain>
    </source>
</reference>
<feature type="signal peptide" evidence="2">
    <location>
        <begin position="1"/>
        <end position="17"/>
    </location>
</feature>
<keyword evidence="1" id="KW-0472">Membrane</keyword>
<protein>
    <submittedName>
        <fullName evidence="3">TIGR02186 family protein</fullName>
    </submittedName>
</protein>
<keyword evidence="4" id="KW-1185">Reference proteome</keyword>
<dbReference type="Pfam" id="PF09608">
    <property type="entry name" value="Alph_Pro_TM"/>
    <property type="match status" value="1"/>
</dbReference>
<evidence type="ECO:0000313" key="3">
    <source>
        <dbReference type="EMBL" id="NUB45065.1"/>
    </source>
</evidence>
<evidence type="ECO:0000313" key="4">
    <source>
        <dbReference type="Proteomes" id="UP000484076"/>
    </source>
</evidence>
<name>A0A8X8KNJ3_9RHOB</name>
<keyword evidence="1" id="KW-1133">Transmembrane helix</keyword>
<feature type="chain" id="PRO_5036500114" evidence="2">
    <location>
        <begin position="18"/>
        <end position="253"/>
    </location>
</feature>